<reference evidence="1" key="1">
    <citation type="journal article" date="2011" name="Genome Biol.">
        <title>The draft genome of the carcinogenic human liver fluke Clonorchis sinensis.</title>
        <authorList>
            <person name="Wang X."/>
            <person name="Chen W."/>
            <person name="Huang Y."/>
            <person name="Sun J."/>
            <person name="Men J."/>
            <person name="Liu H."/>
            <person name="Luo F."/>
            <person name="Guo L."/>
            <person name="Lv X."/>
            <person name="Deng C."/>
            <person name="Zhou C."/>
            <person name="Fan Y."/>
            <person name="Li X."/>
            <person name="Huang L."/>
            <person name="Hu Y."/>
            <person name="Liang C."/>
            <person name="Hu X."/>
            <person name="Xu J."/>
            <person name="Yu X."/>
        </authorList>
    </citation>
    <scope>NUCLEOTIDE SEQUENCE [LARGE SCALE GENOMIC DNA]</scope>
    <source>
        <strain evidence="1">Henan</strain>
    </source>
</reference>
<reference key="2">
    <citation type="submission" date="2011-10" db="EMBL/GenBank/DDBJ databases">
        <title>The genome and transcriptome sequence of Clonorchis sinensis provide insights into the carcinogenic liver fluke.</title>
        <authorList>
            <person name="Wang X."/>
            <person name="Huang Y."/>
            <person name="Chen W."/>
            <person name="Liu H."/>
            <person name="Guo L."/>
            <person name="Chen Y."/>
            <person name="Luo F."/>
            <person name="Zhou W."/>
            <person name="Sun J."/>
            <person name="Mao Q."/>
            <person name="Liang P."/>
            <person name="Zhou C."/>
            <person name="Tian Y."/>
            <person name="Men J."/>
            <person name="Lv X."/>
            <person name="Huang L."/>
            <person name="Zhou J."/>
            <person name="Hu Y."/>
            <person name="Li R."/>
            <person name="Zhang F."/>
            <person name="Lei H."/>
            <person name="Li X."/>
            <person name="Hu X."/>
            <person name="Liang C."/>
            <person name="Xu J."/>
            <person name="Wu Z."/>
            <person name="Yu X."/>
        </authorList>
    </citation>
    <scope>NUCLEOTIDE SEQUENCE</scope>
    <source>
        <strain>Henan</strain>
    </source>
</reference>
<dbReference type="EMBL" id="DF143315">
    <property type="protein sequence ID" value="GAA52564.1"/>
    <property type="molecule type" value="Genomic_DNA"/>
</dbReference>
<proteinExistence type="predicted"/>
<evidence type="ECO:0000313" key="1">
    <source>
        <dbReference type="EMBL" id="GAA52564.1"/>
    </source>
</evidence>
<protein>
    <submittedName>
        <fullName evidence="1">Uncharacterized protein</fullName>
    </submittedName>
</protein>
<organism evidence="1 2">
    <name type="scientific">Clonorchis sinensis</name>
    <name type="common">Chinese liver fluke</name>
    <dbReference type="NCBI Taxonomy" id="79923"/>
    <lineage>
        <taxon>Eukaryota</taxon>
        <taxon>Metazoa</taxon>
        <taxon>Spiralia</taxon>
        <taxon>Lophotrochozoa</taxon>
        <taxon>Platyhelminthes</taxon>
        <taxon>Trematoda</taxon>
        <taxon>Digenea</taxon>
        <taxon>Opisthorchiida</taxon>
        <taxon>Opisthorchiata</taxon>
        <taxon>Opisthorchiidae</taxon>
        <taxon>Clonorchis</taxon>
    </lineage>
</organism>
<keyword evidence="2" id="KW-1185">Reference proteome</keyword>
<name>G7YHY1_CLOSI</name>
<dbReference type="Proteomes" id="UP000008909">
    <property type="component" value="Unassembled WGS sequence"/>
</dbReference>
<accession>G7YHY1</accession>
<evidence type="ECO:0000313" key="2">
    <source>
        <dbReference type="Proteomes" id="UP000008909"/>
    </source>
</evidence>
<sequence>MAFFDATSTTRKKIDIIAGDQNVIHNVKNDQHPNQVSVCEKRQTPICGIRLEAAIATTKAYGGMFLIGQNDQENVVESLEAVKGKSLNCPAKVHHHEQRKFSVQINFFDAATQRVHRAAHHRESKVREKHVEFCAGPSSIDHICTLRQVLEWLHYFGQPKMAVLLDFRFIFDCPCSQKLRQCLTIMGISSKPSYGMKIASTENFVLGSAYQSSASSLLRFIIDLLHESSLLAHDTSLMASGPYDELCNITLFFFVAPRSPFIFDGTFQVSQSSCFLLMEWQLGRVLRLNDDDDDDLASEGIACTIVLVSWCVVDFLASIGAIQLTNTPVVCNVRRNYWRHRRTKKCDSKVPVPHSGASKSVSVDFPAYRKRVWGSDGDIYFSSLGLFPAKSGELSGVIVICDSMRFGIHAYFNQSDYLPDRVAKHSIPWSTCRTCLASGRKSKDPHFPDWAYLYTDPRKDLLRLVPSTKWDRDNSRSITLAVNHGLASNVTNSRFSDKIALDELSAMALNVSRLPRRLGGVAPMPYPTRYF</sequence>
<dbReference type="AlphaFoldDB" id="G7YHY1"/>
<gene>
    <name evidence="1" type="ORF">CLF_108362</name>
</gene>